<reference evidence="1" key="2">
    <citation type="submission" date="2023-01" db="EMBL/GenBank/DDBJ databases">
        <title>Draft genome sequence of Agaribacter marinus strain NBRC 110023.</title>
        <authorList>
            <person name="Sun Q."/>
            <person name="Mori K."/>
        </authorList>
    </citation>
    <scope>NUCLEOTIDE SEQUENCE</scope>
    <source>
        <strain evidence="1">NBRC 110023</strain>
    </source>
</reference>
<accession>A0AA37WMI4</accession>
<gene>
    <name evidence="1" type="ORF">GCM10007852_37080</name>
</gene>
<evidence type="ECO:0000313" key="2">
    <source>
        <dbReference type="Proteomes" id="UP001156601"/>
    </source>
</evidence>
<protein>
    <submittedName>
        <fullName evidence="1">Phosphatase</fullName>
    </submittedName>
</protein>
<dbReference type="PANTHER" id="PTHR42924">
    <property type="entry name" value="EXONUCLEASE"/>
    <property type="match status" value="1"/>
</dbReference>
<dbReference type="Proteomes" id="UP001156601">
    <property type="component" value="Unassembled WGS sequence"/>
</dbReference>
<evidence type="ECO:0000313" key="1">
    <source>
        <dbReference type="EMBL" id="GLR72800.1"/>
    </source>
</evidence>
<name>A0AA37WMI4_9ALTE</name>
<dbReference type="Gene3D" id="1.10.150.650">
    <property type="match status" value="1"/>
</dbReference>
<dbReference type="CDD" id="cd07438">
    <property type="entry name" value="PHP_HisPPase_AMP"/>
    <property type="match status" value="1"/>
</dbReference>
<keyword evidence="2" id="KW-1185">Reference proteome</keyword>
<proteinExistence type="predicted"/>
<sequence length="248" mass="27807">MQVDMLAITDHDNIDGLPLAREAIEQFNAKVRLINGVEISTKWHGFEIHILGLNFDENNQKLIEVLDVQKQKRIQRAHKITQKLAFLGIDELYEKCLSKASGIVSRVHVAAVLVDEGICKDLQQAFTQFLGAKKRAYVSPDWIDMADAINVIRGAKGHAVLAHPFHYDMKSKWIRKLLTAFAAASGDATEVMHPNISPTKRDLIVNLAKELGLRASVGSDFHAPTRWTELGRKLVLPADMTPVWQAWT</sequence>
<dbReference type="GO" id="GO:0035312">
    <property type="term" value="F:5'-3' DNA exonuclease activity"/>
    <property type="evidence" value="ECO:0007669"/>
    <property type="project" value="TreeGrafter"/>
</dbReference>
<dbReference type="InterPro" id="IPR016195">
    <property type="entry name" value="Pol/histidinol_Pase-like"/>
</dbReference>
<reference evidence="1" key="1">
    <citation type="journal article" date="2014" name="Int. J. Syst. Evol. Microbiol.">
        <title>Complete genome sequence of Corynebacterium casei LMG S-19264T (=DSM 44701T), isolated from a smear-ripened cheese.</title>
        <authorList>
            <consortium name="US DOE Joint Genome Institute (JGI-PGF)"/>
            <person name="Walter F."/>
            <person name="Albersmeier A."/>
            <person name="Kalinowski J."/>
            <person name="Ruckert C."/>
        </authorList>
    </citation>
    <scope>NUCLEOTIDE SEQUENCE</scope>
    <source>
        <strain evidence="1">NBRC 110023</strain>
    </source>
</reference>
<dbReference type="AlphaFoldDB" id="A0AA37WMI4"/>
<dbReference type="InterPro" id="IPR052018">
    <property type="entry name" value="PHP_domain"/>
</dbReference>
<dbReference type="PANTHER" id="PTHR42924:SF3">
    <property type="entry name" value="POLYMERASE_HISTIDINOL PHOSPHATASE N-TERMINAL DOMAIN-CONTAINING PROTEIN"/>
    <property type="match status" value="1"/>
</dbReference>
<organism evidence="1 2">
    <name type="scientific">Agaribacter marinus</name>
    <dbReference type="NCBI Taxonomy" id="1431249"/>
    <lineage>
        <taxon>Bacteria</taxon>
        <taxon>Pseudomonadati</taxon>
        <taxon>Pseudomonadota</taxon>
        <taxon>Gammaproteobacteria</taxon>
        <taxon>Alteromonadales</taxon>
        <taxon>Alteromonadaceae</taxon>
        <taxon>Agaribacter</taxon>
    </lineage>
</organism>
<comment type="caution">
    <text evidence="1">The sequence shown here is derived from an EMBL/GenBank/DDBJ whole genome shotgun (WGS) entry which is preliminary data.</text>
</comment>
<dbReference type="GO" id="GO:0004534">
    <property type="term" value="F:5'-3' RNA exonuclease activity"/>
    <property type="evidence" value="ECO:0007669"/>
    <property type="project" value="TreeGrafter"/>
</dbReference>
<dbReference type="SUPFAM" id="SSF89550">
    <property type="entry name" value="PHP domain-like"/>
    <property type="match status" value="1"/>
</dbReference>
<dbReference type="EMBL" id="BSOT01000015">
    <property type="protein sequence ID" value="GLR72800.1"/>
    <property type="molecule type" value="Genomic_DNA"/>
</dbReference>
<dbReference type="Gene3D" id="3.20.20.140">
    <property type="entry name" value="Metal-dependent hydrolases"/>
    <property type="match status" value="1"/>
</dbReference>